<dbReference type="GO" id="GO:0070513">
    <property type="term" value="F:death domain binding"/>
    <property type="evidence" value="ECO:0007669"/>
    <property type="project" value="TreeGrafter"/>
</dbReference>
<reference evidence="3" key="1">
    <citation type="submission" date="2016-11" db="UniProtKB">
        <authorList>
            <consortium name="WormBaseParasite"/>
        </authorList>
    </citation>
    <scope>IDENTIFICATION</scope>
</reference>
<accession>A0A1I7YRQ9</accession>
<dbReference type="Pfam" id="PF15228">
    <property type="entry name" value="DAP"/>
    <property type="match status" value="1"/>
</dbReference>
<name>A0A1I7YRQ9_9BILA</name>
<evidence type="ECO:0000313" key="2">
    <source>
        <dbReference type="Proteomes" id="UP000095287"/>
    </source>
</evidence>
<organism evidence="2 3">
    <name type="scientific">Steinernema glaseri</name>
    <dbReference type="NCBI Taxonomy" id="37863"/>
    <lineage>
        <taxon>Eukaryota</taxon>
        <taxon>Metazoa</taxon>
        <taxon>Ecdysozoa</taxon>
        <taxon>Nematoda</taxon>
        <taxon>Chromadorea</taxon>
        <taxon>Rhabditida</taxon>
        <taxon>Tylenchina</taxon>
        <taxon>Panagrolaimomorpha</taxon>
        <taxon>Strongyloidoidea</taxon>
        <taxon>Steinernematidae</taxon>
        <taxon>Steinernema</taxon>
    </lineage>
</organism>
<dbReference type="WBParaSite" id="L893_g19154.t1">
    <property type="protein sequence ID" value="L893_g19154.t1"/>
    <property type="gene ID" value="L893_g19154"/>
</dbReference>
<dbReference type="AlphaFoldDB" id="A0A1I7YRQ9"/>
<dbReference type="PANTHER" id="PTHR13177:SF4">
    <property type="entry name" value="GEO09647P1"/>
    <property type="match status" value="1"/>
</dbReference>
<proteinExistence type="predicted"/>
<keyword evidence="2" id="KW-1185">Reference proteome</keyword>
<dbReference type="GO" id="GO:0034198">
    <property type="term" value="P:cellular response to amino acid starvation"/>
    <property type="evidence" value="ECO:0007669"/>
    <property type="project" value="TreeGrafter"/>
</dbReference>
<dbReference type="InterPro" id="IPR024130">
    <property type="entry name" value="DAP1/DAPL1"/>
</dbReference>
<feature type="compositionally biased region" description="Basic and acidic residues" evidence="1">
    <location>
        <begin position="75"/>
        <end position="91"/>
    </location>
</feature>
<feature type="region of interest" description="Disordered" evidence="1">
    <location>
        <begin position="1"/>
        <end position="115"/>
    </location>
</feature>
<feature type="compositionally biased region" description="Basic and acidic residues" evidence="1">
    <location>
        <begin position="37"/>
        <end position="60"/>
    </location>
</feature>
<feature type="compositionally biased region" description="Basic residues" evidence="1">
    <location>
        <begin position="103"/>
        <end position="115"/>
    </location>
</feature>
<dbReference type="GO" id="GO:0097190">
    <property type="term" value="P:apoptotic signaling pathway"/>
    <property type="evidence" value="ECO:0007669"/>
    <property type="project" value="TreeGrafter"/>
</dbReference>
<dbReference type="Proteomes" id="UP000095287">
    <property type="component" value="Unplaced"/>
</dbReference>
<evidence type="ECO:0000313" key="3">
    <source>
        <dbReference type="WBParaSite" id="L893_g19154.t1"/>
    </source>
</evidence>
<evidence type="ECO:0000256" key="1">
    <source>
        <dbReference type="SAM" id="MobiDB-lite"/>
    </source>
</evidence>
<protein>
    <submittedName>
        <fullName evidence="3">Death-associated protein 1</fullName>
    </submittedName>
</protein>
<dbReference type="GO" id="GO:0010507">
    <property type="term" value="P:negative regulation of autophagy"/>
    <property type="evidence" value="ECO:0007669"/>
    <property type="project" value="TreeGrafter"/>
</dbReference>
<dbReference type="PANTHER" id="PTHR13177">
    <property type="entry name" value="DEATH-ASSOCIATED PROTEIN 1"/>
    <property type="match status" value="1"/>
</dbReference>
<sequence length="115" mass="12911">MSDMDVMKVTGEPSVLKGGHMAAKKVGGMRVVRKEKRGFSESEKQSSEDESRSLEDRPEPHANNILASTGLAAQAKKDYPEEAIRSFHEKPVAQYPNPITHDKTHKTHQFQPRKN</sequence>